<comment type="similarity">
    <text evidence="3">Belongs to the adaptor complexes medium subunit family.</text>
</comment>
<evidence type="ECO:0000256" key="3">
    <source>
        <dbReference type="ARBA" id="ARBA00005324"/>
    </source>
</evidence>
<keyword evidence="6" id="KW-0653">Protein transport</keyword>
<proteinExistence type="inferred from homology"/>
<evidence type="ECO:0000256" key="7">
    <source>
        <dbReference type="ARBA" id="ARBA00023034"/>
    </source>
</evidence>
<dbReference type="CDD" id="cd09258">
    <property type="entry name" value="AP-1_Mu1A_Cterm"/>
    <property type="match status" value="1"/>
</dbReference>
<accession>A0A8C2NVZ1</accession>
<organism evidence="12">
    <name type="scientific">Capra hircus</name>
    <name type="common">Goat</name>
    <dbReference type="NCBI Taxonomy" id="9925"/>
    <lineage>
        <taxon>Eukaryota</taxon>
        <taxon>Metazoa</taxon>
        <taxon>Chordata</taxon>
        <taxon>Craniata</taxon>
        <taxon>Vertebrata</taxon>
        <taxon>Euteleostomi</taxon>
        <taxon>Mammalia</taxon>
        <taxon>Eutheria</taxon>
        <taxon>Laurasiatheria</taxon>
        <taxon>Artiodactyla</taxon>
        <taxon>Ruminantia</taxon>
        <taxon>Pecora</taxon>
        <taxon>Bovidae</taxon>
        <taxon>Caprinae</taxon>
        <taxon>Capra</taxon>
    </lineage>
</organism>
<keyword evidence="9" id="KW-0968">Cytoplasmic vesicle</keyword>
<evidence type="ECO:0000256" key="2">
    <source>
        <dbReference type="ARBA" id="ARBA00004555"/>
    </source>
</evidence>
<dbReference type="GO" id="GO:0005802">
    <property type="term" value="C:trans-Golgi network"/>
    <property type="evidence" value="ECO:0007669"/>
    <property type="project" value="UniProtKB-ARBA"/>
</dbReference>
<evidence type="ECO:0000259" key="11">
    <source>
        <dbReference type="PROSITE" id="PS51072"/>
    </source>
</evidence>
<dbReference type="Ensembl" id="ENSCHIT00010013339.1">
    <property type="protein sequence ID" value="ENSCHIP00010009488.1"/>
    <property type="gene ID" value="ENSCHIG00010006908.1"/>
</dbReference>
<dbReference type="GO" id="GO:0006886">
    <property type="term" value="P:intracellular protein transport"/>
    <property type="evidence" value="ECO:0007669"/>
    <property type="project" value="InterPro"/>
</dbReference>
<dbReference type="GO" id="GO:0016192">
    <property type="term" value="P:vesicle-mediated transport"/>
    <property type="evidence" value="ECO:0007669"/>
    <property type="project" value="InterPro"/>
</dbReference>
<dbReference type="GO" id="GO:0030665">
    <property type="term" value="C:clathrin-coated vesicle membrane"/>
    <property type="evidence" value="ECO:0007669"/>
    <property type="project" value="UniProtKB-SubCell"/>
</dbReference>
<evidence type="ECO:0000256" key="10">
    <source>
        <dbReference type="ARBA" id="ARBA00057121"/>
    </source>
</evidence>
<reference evidence="12" key="1">
    <citation type="submission" date="2019-03" db="EMBL/GenBank/DDBJ databases">
        <title>Genome sequencing and reference-guided assembly of Black Bengal Goat (Capra hircus).</title>
        <authorList>
            <person name="Siddiki A.Z."/>
            <person name="Baten A."/>
            <person name="Billah M."/>
            <person name="Alam M.A.U."/>
            <person name="Shawrob K.S.M."/>
            <person name="Saha S."/>
            <person name="Chowdhury M."/>
            <person name="Rahman A.H."/>
            <person name="Stear M."/>
            <person name="Miah G."/>
            <person name="Das G.B."/>
            <person name="Hossain M.M."/>
            <person name="Kumkum M."/>
            <person name="Islam M.S."/>
            <person name="Mollah A.M."/>
            <person name="Ahsan A."/>
            <person name="Tusar F."/>
            <person name="Khan M.K.I."/>
        </authorList>
    </citation>
    <scope>NUCLEOTIDE SEQUENCE [LARGE SCALE GENOMIC DNA]</scope>
</reference>
<dbReference type="GO" id="GO:0030131">
    <property type="term" value="C:clathrin adaptor complex"/>
    <property type="evidence" value="ECO:0007669"/>
    <property type="project" value="InterPro"/>
</dbReference>
<sequence length="459" mass="51156">RVSQLVTVHLFPRLPHQTVSSVWLWVGSTTRIFSPNLACKVGVSSCYGFTQPGTLQSPASVGPARRLQASPGPAPLGLLPGCLREEREIGHIGQTAPVHSAPCAGAFLTAPPRPDITVRARLPRPEVERNCRGVRQARLTAWQSPLSPPPSASAEAFRSRHVRQCRLRAGPEGQGIFRILQGAGGGEHSRQLRHHLRAAGRAHGLRLPPDHRQQDPAGVSANGNVLRSEIVGSIKMRVFLSGMPELRLGLNDKVLFDNTGRGKSKSVELEDVKFHQCVRLSRFENDRTISFIPPDGEFELMSYRLNTHVKPLIWIESVIEKHSHSRIEYMIKAKSQFKRRSTANNVEIHIPVPNDADSPKFKTTVGSVKWVPENSEIVWSIKSFPGGKEYLMRAHFGLPSVEAEDKEGKPPISVKFEIPYFTTSGIQVRYLKIIEKSGYQALPWVRYITQNGDYQLRTQ</sequence>
<evidence type="ECO:0000256" key="5">
    <source>
        <dbReference type="ARBA" id="ARBA00022553"/>
    </source>
</evidence>
<keyword evidence="5" id="KW-0597">Phosphoprotein</keyword>
<protein>
    <recommendedName>
        <fullName evidence="11">MHD domain-containing protein</fullName>
    </recommendedName>
</protein>
<feature type="domain" description="MHD" evidence="11">
    <location>
        <begin position="204"/>
        <end position="457"/>
    </location>
</feature>
<reference evidence="12" key="2">
    <citation type="submission" date="2025-08" db="UniProtKB">
        <authorList>
            <consortium name="Ensembl"/>
        </authorList>
    </citation>
    <scope>IDENTIFICATION</scope>
</reference>
<name>A0A8C2NVZ1_CAPHI</name>
<dbReference type="Gene3D" id="2.60.40.1170">
    <property type="entry name" value="Mu homology domain, subdomain B"/>
    <property type="match status" value="2"/>
</dbReference>
<evidence type="ECO:0000256" key="8">
    <source>
        <dbReference type="ARBA" id="ARBA00023136"/>
    </source>
</evidence>
<comment type="subcellular location">
    <subcellularLocation>
        <location evidence="1">Cytoplasmic vesicle</location>
        <location evidence="1">Clathrin-coated vesicle membrane</location>
        <topology evidence="1">Peripheral membrane protein</topology>
        <orientation evidence="1">Cytoplasmic side</orientation>
    </subcellularLocation>
    <subcellularLocation>
        <location evidence="2">Golgi apparatus</location>
    </subcellularLocation>
</comment>
<evidence type="ECO:0000256" key="9">
    <source>
        <dbReference type="ARBA" id="ARBA00023329"/>
    </source>
</evidence>
<comment type="function">
    <text evidence="10">Subunit of clathrin-associated adaptor protein complex 1 that plays a role in protein sorting in the trans-Golgi network (TGN) and endosomes. The AP complexes mediate the recruitment of clathrin to membranes and the recognition of sorting signals within the cytosolic tails of transmembrane cargo molecules.</text>
</comment>
<evidence type="ECO:0000313" key="12">
    <source>
        <dbReference type="Ensembl" id="ENSCHIP00010009488.1"/>
    </source>
</evidence>
<dbReference type="InterPro" id="IPR050431">
    <property type="entry name" value="Adaptor_comp_med_subunit"/>
</dbReference>
<dbReference type="SUPFAM" id="SSF49447">
    <property type="entry name" value="Second domain of Mu2 adaptin subunit (ap50) of ap2 adaptor"/>
    <property type="match status" value="1"/>
</dbReference>
<dbReference type="FunFam" id="2.60.40.1170:FF:000002">
    <property type="entry name" value="AP-1 complex subunit mu-1 isoform 1"/>
    <property type="match status" value="1"/>
</dbReference>
<dbReference type="InterPro" id="IPR028565">
    <property type="entry name" value="MHD"/>
</dbReference>
<dbReference type="PANTHER" id="PTHR10529">
    <property type="entry name" value="AP COMPLEX SUBUNIT MU"/>
    <property type="match status" value="1"/>
</dbReference>
<dbReference type="PROSITE" id="PS00991">
    <property type="entry name" value="CLAT_ADAPTOR_M_2"/>
    <property type="match status" value="1"/>
</dbReference>
<dbReference type="PRINTS" id="PR00314">
    <property type="entry name" value="CLATHRINADPT"/>
</dbReference>
<evidence type="ECO:0000256" key="4">
    <source>
        <dbReference type="ARBA" id="ARBA00022448"/>
    </source>
</evidence>
<dbReference type="PROSITE" id="PS51072">
    <property type="entry name" value="MHD"/>
    <property type="match status" value="1"/>
</dbReference>
<evidence type="ECO:0000256" key="1">
    <source>
        <dbReference type="ARBA" id="ARBA00004145"/>
    </source>
</evidence>
<dbReference type="InterPro" id="IPR001392">
    <property type="entry name" value="Clathrin_mu"/>
</dbReference>
<dbReference type="InterPro" id="IPR036168">
    <property type="entry name" value="AP2_Mu_C_sf"/>
</dbReference>
<keyword evidence="8" id="KW-0472">Membrane</keyword>
<keyword evidence="4" id="KW-0813">Transport</keyword>
<dbReference type="AlphaFoldDB" id="A0A8C2NVZ1"/>
<keyword evidence="7" id="KW-0333">Golgi apparatus</keyword>
<dbReference type="Pfam" id="PF00928">
    <property type="entry name" value="Adap_comp_sub"/>
    <property type="match status" value="1"/>
</dbReference>
<dbReference type="InterPro" id="IPR018240">
    <property type="entry name" value="Clathrin_mu_CS"/>
</dbReference>
<evidence type="ECO:0000256" key="6">
    <source>
        <dbReference type="ARBA" id="ARBA00022927"/>
    </source>
</evidence>